<feature type="domain" description="YqaJ viral recombinase" evidence="2">
    <location>
        <begin position="71"/>
        <end position="203"/>
    </location>
</feature>
<dbReference type="Proteomes" id="UP000472277">
    <property type="component" value="Chromosome 17"/>
</dbReference>
<dbReference type="Gene3D" id="3.90.320.10">
    <property type="match status" value="1"/>
</dbReference>
<evidence type="ECO:0000259" key="2">
    <source>
        <dbReference type="Pfam" id="PF09588"/>
    </source>
</evidence>
<name>A0A673ZDV0_SALTR</name>
<dbReference type="AlphaFoldDB" id="A0A673ZDV0"/>
<dbReference type="InParanoid" id="A0A673ZDV0"/>
<dbReference type="PANTHER" id="PTHR46609">
    <property type="entry name" value="EXONUCLEASE, PHAGE-TYPE/RECB, C-TERMINAL DOMAIN-CONTAINING PROTEIN"/>
    <property type="match status" value="1"/>
</dbReference>
<dbReference type="InterPro" id="IPR019080">
    <property type="entry name" value="YqaJ_viral_recombinase"/>
</dbReference>
<evidence type="ECO:0000256" key="1">
    <source>
        <dbReference type="SAM" id="MobiDB-lite"/>
    </source>
</evidence>
<dbReference type="CDD" id="cd22343">
    <property type="entry name" value="PDDEXK_lambda_exonuclease-like"/>
    <property type="match status" value="1"/>
</dbReference>
<dbReference type="Ensembl" id="ENSSTUT00000046875.1">
    <property type="protein sequence ID" value="ENSSTUP00000044912.1"/>
    <property type="gene ID" value="ENSSTUG00000018925.1"/>
</dbReference>
<protein>
    <recommendedName>
        <fullName evidence="2">YqaJ viral recombinase domain-containing protein</fullName>
    </recommendedName>
</protein>
<keyword evidence="4" id="KW-1185">Reference proteome</keyword>
<dbReference type="InterPro" id="IPR051703">
    <property type="entry name" value="NF-kappa-B_Signaling_Reg"/>
</dbReference>
<proteinExistence type="predicted"/>
<dbReference type="GeneTree" id="ENSGT00990000212684"/>
<dbReference type="InterPro" id="IPR011604">
    <property type="entry name" value="PDDEXK-like_dom_sf"/>
</dbReference>
<dbReference type="InterPro" id="IPR011335">
    <property type="entry name" value="Restrct_endonuc-II-like"/>
</dbReference>
<feature type="region of interest" description="Disordered" evidence="1">
    <location>
        <begin position="1"/>
        <end position="24"/>
    </location>
</feature>
<dbReference type="SUPFAM" id="SSF52980">
    <property type="entry name" value="Restriction endonuclease-like"/>
    <property type="match status" value="1"/>
</dbReference>
<reference evidence="3" key="1">
    <citation type="submission" date="2025-08" db="UniProtKB">
        <authorList>
            <consortium name="Ensembl"/>
        </authorList>
    </citation>
    <scope>IDENTIFICATION</scope>
</reference>
<dbReference type="PANTHER" id="PTHR46609:SF8">
    <property type="entry name" value="YQAJ VIRAL RECOMBINASE DOMAIN-CONTAINING PROTEIN"/>
    <property type="match status" value="1"/>
</dbReference>
<accession>A0A673ZDV0</accession>
<dbReference type="OMA" id="CTYGARD"/>
<evidence type="ECO:0000313" key="3">
    <source>
        <dbReference type="Ensembl" id="ENSSTUP00000044912.1"/>
    </source>
</evidence>
<reference evidence="3" key="2">
    <citation type="submission" date="2025-09" db="UniProtKB">
        <authorList>
            <consortium name="Ensembl"/>
        </authorList>
    </citation>
    <scope>IDENTIFICATION</scope>
</reference>
<organism evidence="3 4">
    <name type="scientific">Salmo trutta</name>
    <name type="common">Brown trout</name>
    <dbReference type="NCBI Taxonomy" id="8032"/>
    <lineage>
        <taxon>Eukaryota</taxon>
        <taxon>Metazoa</taxon>
        <taxon>Chordata</taxon>
        <taxon>Craniata</taxon>
        <taxon>Vertebrata</taxon>
        <taxon>Euteleostomi</taxon>
        <taxon>Actinopterygii</taxon>
        <taxon>Neopterygii</taxon>
        <taxon>Teleostei</taxon>
        <taxon>Protacanthopterygii</taxon>
        <taxon>Salmoniformes</taxon>
        <taxon>Salmonidae</taxon>
        <taxon>Salmoninae</taxon>
        <taxon>Salmo</taxon>
    </lineage>
</organism>
<dbReference type="Pfam" id="PF09588">
    <property type="entry name" value="YqaJ"/>
    <property type="match status" value="1"/>
</dbReference>
<dbReference type="GO" id="GO:0006281">
    <property type="term" value="P:DNA repair"/>
    <property type="evidence" value="ECO:0007669"/>
    <property type="project" value="UniProtKB-ARBA"/>
</dbReference>
<evidence type="ECO:0000313" key="4">
    <source>
        <dbReference type="Proteomes" id="UP000472277"/>
    </source>
</evidence>
<sequence length="266" mass="29678">MRVEEASRAQPGAINGGPVPGQRLQPSVLRSHRGGSSVAKEPSLGQVQTTATLPQEAIWQATVGQRTNCNWHTMRRRLTASKYESVVRAKSITPSLLKRVLRSQSLDGLLSVMWGSDNKKEGIKAFKMAIGMDVQESGLWVTGSGILGAPPDGLVNTTAVMEVKCTYGARDLTIEEAVKSKDFLREDHPYWHQVQGQLHIPGMDTCFFVVWTPKQFHPGVQHDSHCMLSWAHWEFISVMIKLQYQSKVWIHLLLQGFSLFLLCSTL</sequence>